<dbReference type="PANTHER" id="PTHR14379">
    <property type="entry name" value="LIMKAIN B LKAP"/>
    <property type="match status" value="1"/>
</dbReference>
<evidence type="ECO:0000256" key="1">
    <source>
        <dbReference type="SAM" id="MobiDB-lite"/>
    </source>
</evidence>
<name>A0A1J3GPS0_NOCCA</name>
<reference evidence="2" key="1">
    <citation type="submission" date="2016-07" db="EMBL/GenBank/DDBJ databases">
        <title>De novo transcriptome assembly of four accessions of the metal hyperaccumulator plant Noccaea caerulescens.</title>
        <authorList>
            <person name="Blande D."/>
            <person name="Halimaa P."/>
            <person name="Tervahauta A.I."/>
            <person name="Aarts M.G."/>
            <person name="Karenlampi S.O."/>
        </authorList>
    </citation>
    <scope>NUCLEOTIDE SEQUENCE</scope>
</reference>
<dbReference type="GO" id="GO:0010468">
    <property type="term" value="P:regulation of gene expression"/>
    <property type="evidence" value="ECO:0007669"/>
    <property type="project" value="InterPro"/>
</dbReference>
<dbReference type="PANTHER" id="PTHR14379:SF59">
    <property type="entry name" value="NYN DOMAIN-CONTAINING PROTEIN"/>
    <property type="match status" value="1"/>
</dbReference>
<feature type="compositionally biased region" description="Basic residues" evidence="1">
    <location>
        <begin position="1"/>
        <end position="10"/>
    </location>
</feature>
<accession>A0A1J3GPS0</accession>
<organism evidence="2">
    <name type="scientific">Noccaea caerulescens</name>
    <name type="common">Alpine penny-cress</name>
    <name type="synonym">Thlaspi caerulescens</name>
    <dbReference type="NCBI Taxonomy" id="107243"/>
    <lineage>
        <taxon>Eukaryota</taxon>
        <taxon>Viridiplantae</taxon>
        <taxon>Streptophyta</taxon>
        <taxon>Embryophyta</taxon>
        <taxon>Tracheophyta</taxon>
        <taxon>Spermatophyta</taxon>
        <taxon>Magnoliopsida</taxon>
        <taxon>eudicotyledons</taxon>
        <taxon>Gunneridae</taxon>
        <taxon>Pentapetalae</taxon>
        <taxon>rosids</taxon>
        <taxon>malvids</taxon>
        <taxon>Brassicales</taxon>
        <taxon>Brassicaceae</taxon>
        <taxon>Coluteocarpeae</taxon>
        <taxon>Noccaea</taxon>
    </lineage>
</organism>
<evidence type="ECO:0008006" key="3">
    <source>
        <dbReference type="Google" id="ProtNLM"/>
    </source>
</evidence>
<feature type="region of interest" description="Disordered" evidence="1">
    <location>
        <begin position="1"/>
        <end position="34"/>
    </location>
</feature>
<protein>
    <recommendedName>
        <fullName evidence="3">NYN domain-containing protein</fullName>
    </recommendedName>
</protein>
<dbReference type="InterPro" id="IPR024768">
    <property type="entry name" value="Marf1"/>
</dbReference>
<feature type="region of interest" description="Disordered" evidence="1">
    <location>
        <begin position="39"/>
        <end position="58"/>
    </location>
</feature>
<dbReference type="AlphaFoldDB" id="A0A1J3GPS0"/>
<feature type="compositionally biased region" description="Basic and acidic residues" evidence="1">
    <location>
        <begin position="11"/>
        <end position="34"/>
    </location>
</feature>
<feature type="compositionally biased region" description="Basic and acidic residues" evidence="1">
    <location>
        <begin position="39"/>
        <end position="54"/>
    </location>
</feature>
<proteinExistence type="predicted"/>
<evidence type="ECO:0000313" key="2">
    <source>
        <dbReference type="EMBL" id="JAU58145.1"/>
    </source>
</evidence>
<gene>
    <name evidence="2" type="ORF">LE_TR3618_c0_g1_i1_g.11942</name>
</gene>
<sequence length="232" mass="27234">MGRRHRRRKEKLMARKMEDISAGEDGKMEDISDVVEDRTIKDISDVEDGKKEDSSDGEEDFSAVMKRCHSGVFWDAVGFPLPRGMEPDAIHKRIELYLHEGDEDITGQTFIWVYVDETDKEGPWVGSYLTDKTWESRIYFLPGGADKFKRRCRMLHDFHLWTTDFPPPSLLFLVSDQVKNDSLFCDRLSLYARSGYRVFLAAPFKKYSPDTEARWPRSLFRRLFSFEDQEYC</sequence>
<dbReference type="EMBL" id="GEVL01019196">
    <property type="protein sequence ID" value="JAU58145.1"/>
    <property type="molecule type" value="Transcribed_RNA"/>
</dbReference>
<dbReference type="GO" id="GO:0005777">
    <property type="term" value="C:peroxisome"/>
    <property type="evidence" value="ECO:0007669"/>
    <property type="project" value="InterPro"/>
</dbReference>